<sequence>MGASLDLDEVSDREVLPRTPTLAGSTSSLDDSLLQSPYSTRYLGASASLPTKRSSSLDSRVALEGSCRAWWGGRTSMDSSNWRASVDSRAQEHALGGLAPHESLESLQSSSPQSDETASITPTPTPGRSRSVSGAKRSPPPATKTEELEVQPDIVPGLQCSSLGRRDDTPLTKLSRPLIPPSPEPNANLARQLQLTVRTTDFLAGEMDSNSTPSNPLIPRLSVDQFTNSESLYIHAIGLSPHLNISSTNSSMLAHCDQSSLAPPCVSMTQTQCGRSALREAGIAHGSPRALAPSYPIENVSVRSHNNNFFRRFVRRTFSKSSFAIPAMSSQSLPAHSASSGGNQKSQRSWSGTTFPFGRPETSSNSRTSSTPKRSRWALLQCFVSKPTTAAKAAGADATRRPRNQLAQGAIDHTRRHTFMNVNASSVSFFGDQLARIDPFARSDGLGAMVSPIDTDSPVPSWNEAPDTEDHNAHIVGDPVQQCLNKSWGEGVNKTGPNSLALTPDVSRRALGVQNSLILPSNLPADAQLTSPGTGPLDQHPIAKRVGQRHSAPVLNAFP</sequence>
<feature type="compositionally biased region" description="Polar residues" evidence="1">
    <location>
        <begin position="341"/>
        <end position="354"/>
    </location>
</feature>
<dbReference type="EMBL" id="CAJMWS010000307">
    <property type="protein sequence ID" value="CAE6404921.1"/>
    <property type="molecule type" value="Genomic_DNA"/>
</dbReference>
<evidence type="ECO:0000313" key="3">
    <source>
        <dbReference type="Proteomes" id="UP000663846"/>
    </source>
</evidence>
<feature type="compositionally biased region" description="Low complexity" evidence="1">
    <location>
        <begin position="22"/>
        <end position="34"/>
    </location>
</feature>
<feature type="region of interest" description="Disordered" evidence="1">
    <location>
        <begin position="1"/>
        <end position="34"/>
    </location>
</feature>
<feature type="region of interest" description="Disordered" evidence="1">
    <location>
        <begin position="329"/>
        <end position="373"/>
    </location>
</feature>
<feature type="region of interest" description="Disordered" evidence="1">
    <location>
        <begin position="102"/>
        <end position="187"/>
    </location>
</feature>
<proteinExistence type="predicted"/>
<feature type="compositionally biased region" description="Polar residues" evidence="1">
    <location>
        <begin position="361"/>
        <end position="372"/>
    </location>
</feature>
<organism evidence="2 3">
    <name type="scientific">Rhizoctonia solani</name>
    <dbReference type="NCBI Taxonomy" id="456999"/>
    <lineage>
        <taxon>Eukaryota</taxon>
        <taxon>Fungi</taxon>
        <taxon>Dikarya</taxon>
        <taxon>Basidiomycota</taxon>
        <taxon>Agaricomycotina</taxon>
        <taxon>Agaricomycetes</taxon>
        <taxon>Cantharellales</taxon>
        <taxon>Ceratobasidiaceae</taxon>
        <taxon>Rhizoctonia</taxon>
    </lineage>
</organism>
<accession>A0A8H2WT83</accession>
<reference evidence="2" key="1">
    <citation type="submission" date="2021-01" db="EMBL/GenBank/DDBJ databases">
        <authorList>
            <person name="Kaushik A."/>
        </authorList>
    </citation>
    <scope>NUCLEOTIDE SEQUENCE</scope>
    <source>
        <strain evidence="2">AG1-1C</strain>
    </source>
</reference>
<feature type="compositionally biased region" description="Low complexity" evidence="1">
    <location>
        <begin position="105"/>
        <end position="114"/>
    </location>
</feature>
<feature type="region of interest" description="Disordered" evidence="1">
    <location>
        <begin position="523"/>
        <end position="559"/>
    </location>
</feature>
<protein>
    <submittedName>
        <fullName evidence="2">Uncharacterized protein</fullName>
    </submittedName>
</protein>
<name>A0A8H2WT83_9AGAM</name>
<dbReference type="AlphaFoldDB" id="A0A8H2WT83"/>
<evidence type="ECO:0000256" key="1">
    <source>
        <dbReference type="SAM" id="MobiDB-lite"/>
    </source>
</evidence>
<gene>
    <name evidence="2" type="ORF">RDB_LOCUS59827</name>
</gene>
<dbReference type="Proteomes" id="UP000663846">
    <property type="component" value="Unassembled WGS sequence"/>
</dbReference>
<comment type="caution">
    <text evidence="2">The sequence shown here is derived from an EMBL/GenBank/DDBJ whole genome shotgun (WGS) entry which is preliminary data.</text>
</comment>
<evidence type="ECO:0000313" key="2">
    <source>
        <dbReference type="EMBL" id="CAE6404921.1"/>
    </source>
</evidence>
<feature type="compositionally biased region" description="Low complexity" evidence="1">
    <location>
        <begin position="329"/>
        <end position="340"/>
    </location>
</feature>
<feature type="compositionally biased region" description="Polar residues" evidence="1">
    <location>
        <begin position="115"/>
        <end position="132"/>
    </location>
</feature>